<accession>A0A8S9UN51</accession>
<feature type="region of interest" description="Disordered" evidence="1">
    <location>
        <begin position="131"/>
        <end position="208"/>
    </location>
</feature>
<feature type="compositionally biased region" description="Low complexity" evidence="1">
    <location>
        <begin position="135"/>
        <end position="149"/>
    </location>
</feature>
<gene>
    <name evidence="3" type="ORF">GN958_ATG10329</name>
</gene>
<evidence type="ECO:0000313" key="4">
    <source>
        <dbReference type="Proteomes" id="UP000704712"/>
    </source>
</evidence>
<evidence type="ECO:0000256" key="2">
    <source>
        <dbReference type="SAM" id="SignalP"/>
    </source>
</evidence>
<organism evidence="3 4">
    <name type="scientific">Phytophthora infestans</name>
    <name type="common">Potato late blight agent</name>
    <name type="synonym">Botrytis infestans</name>
    <dbReference type="NCBI Taxonomy" id="4787"/>
    <lineage>
        <taxon>Eukaryota</taxon>
        <taxon>Sar</taxon>
        <taxon>Stramenopiles</taxon>
        <taxon>Oomycota</taxon>
        <taxon>Peronosporomycetes</taxon>
        <taxon>Peronosporales</taxon>
        <taxon>Peronosporaceae</taxon>
        <taxon>Phytophthora</taxon>
    </lineage>
</organism>
<dbReference type="Proteomes" id="UP000704712">
    <property type="component" value="Unassembled WGS sequence"/>
</dbReference>
<evidence type="ECO:0000313" key="3">
    <source>
        <dbReference type="EMBL" id="KAF4140469.1"/>
    </source>
</evidence>
<feature type="signal peptide" evidence="2">
    <location>
        <begin position="1"/>
        <end position="23"/>
    </location>
</feature>
<feature type="compositionally biased region" description="Polar residues" evidence="1">
    <location>
        <begin position="150"/>
        <end position="193"/>
    </location>
</feature>
<proteinExistence type="predicted"/>
<reference evidence="3" key="1">
    <citation type="submission" date="2020-03" db="EMBL/GenBank/DDBJ databases">
        <title>Hybrid Assembly of Korean Phytophthora infestans isolates.</title>
        <authorList>
            <person name="Prokchorchik M."/>
            <person name="Lee Y."/>
            <person name="Seo J."/>
            <person name="Cho J.-H."/>
            <person name="Park Y.-E."/>
            <person name="Jang D.-C."/>
            <person name="Im J.-S."/>
            <person name="Choi J.-G."/>
            <person name="Park H.-J."/>
            <person name="Lee G.-B."/>
            <person name="Lee Y.-G."/>
            <person name="Hong S.-Y."/>
            <person name="Cho K."/>
            <person name="Sohn K.H."/>
        </authorList>
    </citation>
    <scope>NUCLEOTIDE SEQUENCE</scope>
    <source>
        <strain evidence="3">KR_2_A2</strain>
    </source>
</reference>
<evidence type="ECO:0008006" key="5">
    <source>
        <dbReference type="Google" id="ProtNLM"/>
    </source>
</evidence>
<feature type="compositionally biased region" description="Basic residues" evidence="1">
    <location>
        <begin position="240"/>
        <end position="250"/>
    </location>
</feature>
<comment type="caution">
    <text evidence="3">The sequence shown here is derived from an EMBL/GenBank/DDBJ whole genome shotgun (WGS) entry which is preliminary data.</text>
</comment>
<feature type="region of interest" description="Disordered" evidence="1">
    <location>
        <begin position="224"/>
        <end position="253"/>
    </location>
</feature>
<dbReference type="EMBL" id="JAACNO010001451">
    <property type="protein sequence ID" value="KAF4140469.1"/>
    <property type="molecule type" value="Genomic_DNA"/>
</dbReference>
<evidence type="ECO:0000256" key="1">
    <source>
        <dbReference type="SAM" id="MobiDB-lite"/>
    </source>
</evidence>
<feature type="chain" id="PRO_5035781281" description="Secreted RxLR effector peptide protein" evidence="2">
    <location>
        <begin position="24"/>
        <end position="268"/>
    </location>
</feature>
<name>A0A8S9UN51_PHYIN</name>
<dbReference type="AlphaFoldDB" id="A0A8S9UN51"/>
<keyword evidence="2" id="KW-0732">Signal</keyword>
<protein>
    <recommendedName>
        <fullName evidence="5">Secreted RxLR effector peptide protein</fullName>
    </recommendedName>
</protein>
<sequence length="268" mass="28940">MTSTLSLFAAIVAAVTCFTQVQAHGYMLLPLTEFKGTPTGAWIVQIAPQFQANWESVRNDEEVIALYVEKAKEAGYANNIRKLLDSDTNLYGAHCGFSNPDAKPKDPPKDGTATFVRGLAHHVRTEDCIPLTGPAAGQTSTAGATTTQSEDPSQTTSVAQTSNTISSVPTKANNLRNEVPNAGTTATNTRQTPPNRPNFPGWSNAERPGTVVPYAQIQVNEAPALYTDPQKSNSYSFHNPRAKHKGRKPKDRSETVARQLLTCLCICP</sequence>